<evidence type="ECO:0000313" key="6">
    <source>
        <dbReference type="Proteomes" id="UP000256329"/>
    </source>
</evidence>
<dbReference type="PANTHER" id="PTHR42939:SF1">
    <property type="entry name" value="ABC TRANSPORTER ATP-BINDING PROTEIN ALBC-RELATED"/>
    <property type="match status" value="1"/>
</dbReference>
<name>A0A3D8P3T8_9THEO</name>
<comment type="caution">
    <text evidence="5">The sequence shown here is derived from an EMBL/GenBank/DDBJ whole genome shotgun (WGS) entry which is preliminary data.</text>
</comment>
<dbReference type="Proteomes" id="UP000256329">
    <property type="component" value="Unassembled WGS sequence"/>
</dbReference>
<keyword evidence="3 5" id="KW-0067">ATP-binding</keyword>
<keyword evidence="6" id="KW-1185">Reference proteome</keyword>
<evidence type="ECO:0000256" key="2">
    <source>
        <dbReference type="ARBA" id="ARBA00022741"/>
    </source>
</evidence>
<dbReference type="GO" id="GO:0016887">
    <property type="term" value="F:ATP hydrolysis activity"/>
    <property type="evidence" value="ECO:0007669"/>
    <property type="project" value="InterPro"/>
</dbReference>
<evidence type="ECO:0000256" key="1">
    <source>
        <dbReference type="ARBA" id="ARBA00022448"/>
    </source>
</evidence>
<dbReference type="InterPro" id="IPR003593">
    <property type="entry name" value="AAA+_ATPase"/>
</dbReference>
<evidence type="ECO:0000256" key="3">
    <source>
        <dbReference type="ARBA" id="ARBA00022840"/>
    </source>
</evidence>
<dbReference type="OrthoDB" id="1756772at2"/>
<dbReference type="Gene3D" id="3.40.50.300">
    <property type="entry name" value="P-loop containing nucleotide triphosphate hydrolases"/>
    <property type="match status" value="1"/>
</dbReference>
<dbReference type="InterPro" id="IPR003439">
    <property type="entry name" value="ABC_transporter-like_ATP-bd"/>
</dbReference>
<accession>A0A3D8P3T8</accession>
<dbReference type="InterPro" id="IPR017871">
    <property type="entry name" value="ABC_transporter-like_CS"/>
</dbReference>
<dbReference type="AlphaFoldDB" id="A0A3D8P3T8"/>
<dbReference type="SMART" id="SM00382">
    <property type="entry name" value="AAA"/>
    <property type="match status" value="1"/>
</dbReference>
<feature type="domain" description="ABC transporter" evidence="4">
    <location>
        <begin position="2"/>
        <end position="223"/>
    </location>
</feature>
<dbReference type="InterPro" id="IPR051782">
    <property type="entry name" value="ABC_Transporter_VariousFunc"/>
</dbReference>
<protein>
    <submittedName>
        <fullName evidence="5">ABC transporter ATP-binding protein</fullName>
    </submittedName>
</protein>
<dbReference type="Pfam" id="PF00005">
    <property type="entry name" value="ABC_tran"/>
    <property type="match status" value="1"/>
</dbReference>
<evidence type="ECO:0000313" key="5">
    <source>
        <dbReference type="EMBL" id="RDV82045.1"/>
    </source>
</evidence>
<proteinExistence type="predicted"/>
<keyword evidence="2" id="KW-0547">Nucleotide-binding</keyword>
<dbReference type="SUPFAM" id="SSF52540">
    <property type="entry name" value="P-loop containing nucleoside triphosphate hydrolases"/>
    <property type="match status" value="1"/>
</dbReference>
<dbReference type="PROSITE" id="PS50893">
    <property type="entry name" value="ABC_TRANSPORTER_2"/>
    <property type="match status" value="1"/>
</dbReference>
<keyword evidence="1" id="KW-0813">Transport</keyword>
<dbReference type="EMBL" id="QSLN01000013">
    <property type="protein sequence ID" value="RDV82045.1"/>
    <property type="molecule type" value="Genomic_DNA"/>
</dbReference>
<dbReference type="CDD" id="cd03230">
    <property type="entry name" value="ABC_DR_subfamily_A"/>
    <property type="match status" value="1"/>
</dbReference>
<organism evidence="5 6">
    <name type="scientific">Ammonifex thiophilus</name>
    <dbReference type="NCBI Taxonomy" id="444093"/>
    <lineage>
        <taxon>Bacteria</taxon>
        <taxon>Bacillati</taxon>
        <taxon>Bacillota</taxon>
        <taxon>Clostridia</taxon>
        <taxon>Thermoanaerobacterales</taxon>
        <taxon>Thermoanaerobacteraceae</taxon>
        <taxon>Ammonifex</taxon>
    </lineage>
</organism>
<dbReference type="GO" id="GO:0005524">
    <property type="term" value="F:ATP binding"/>
    <property type="evidence" value="ECO:0007669"/>
    <property type="project" value="UniProtKB-KW"/>
</dbReference>
<dbReference type="PROSITE" id="PS00211">
    <property type="entry name" value="ABC_TRANSPORTER_1"/>
    <property type="match status" value="1"/>
</dbReference>
<evidence type="ECO:0000259" key="4">
    <source>
        <dbReference type="PROSITE" id="PS50893"/>
    </source>
</evidence>
<dbReference type="RefSeq" id="WP_115793033.1">
    <property type="nucleotide sequence ID" value="NZ_QSLN01000013.1"/>
</dbReference>
<gene>
    <name evidence="5" type="ORF">DXX99_08305</name>
</gene>
<dbReference type="InterPro" id="IPR027417">
    <property type="entry name" value="P-loop_NTPase"/>
</dbReference>
<reference evidence="5 6" key="1">
    <citation type="submission" date="2018-08" db="EMBL/GenBank/DDBJ databases">
        <title>Form III RuBisCO-mediated autotrophy in Thermodesulfobium bacteria.</title>
        <authorList>
            <person name="Toshchakov S.V."/>
            <person name="Kublanov I.V."/>
            <person name="Frolov E."/>
            <person name="Bonch-Osmolovskaya E.A."/>
            <person name="Tourova T.P."/>
            <person name="Chernych N.A."/>
            <person name="Lebedinsky A.V."/>
        </authorList>
    </citation>
    <scope>NUCLEOTIDE SEQUENCE [LARGE SCALE GENOMIC DNA]</scope>
    <source>
        <strain evidence="5 6">SR</strain>
    </source>
</reference>
<sequence>MLELVQVTKRFGPVEALKQVSFVLGPGVTAVVGPNGAGKSTLFHILTGRVLPTSGSVAFNGLPPAKIRAEMGFLAEEPPFYPYLTGEDQAWYFNSLRENPVSRDEVRAMLEKWGVSERKKIRDFSLGMRKRLGLACAFLGYPKFLILDEPFNGLDLEGQRLVEEEFASYRAQNKILIFSSHQLERVTLLADHLVLLRGGRLVFSGEMKKLAEQASRVIFYLSPDTPRQLLQFPGMLEVDERGSWTTVTVTKEAALAFQQHLAEHGVSPQGSQVLLPELKALLNDAEKRGNSGAGRAADN</sequence>
<dbReference type="PANTHER" id="PTHR42939">
    <property type="entry name" value="ABC TRANSPORTER ATP-BINDING PROTEIN ALBC-RELATED"/>
    <property type="match status" value="1"/>
</dbReference>